<dbReference type="InterPro" id="IPR057670">
    <property type="entry name" value="SH3_retrovirus"/>
</dbReference>
<gene>
    <name evidence="4" type="ORF">C2845_PM15G17920</name>
</gene>
<dbReference type="InterPro" id="IPR039537">
    <property type="entry name" value="Retrotran_Ty1/copia-like"/>
</dbReference>
<proteinExistence type="predicted"/>
<sequence>MTLNPPTPSSEWYADSGAGSHMTADTGKLSTISPPSQFTPSSIIVGNGALLPVTATGSQIFSLPHRNLVLKNVLVSPNIIKNLISIRRFTTDNNCSIEFDPFGLSVKDLHTRNVIARCNSSGDLYPFYAPSNSSTSTSAFIAAPTSLWHRRLGHLGRDAMSKLISSSVISCNKDDTDRICHACQLGRHARLPFSSSSSRAAHKFDLIHCDLWTSPIVSVSGYKYYLVILDDCSHYLWTFPLRLKSETSSTLSNFFVYIRTQFDTTIKSVQCDNGREFDNSQARTFFLSHGVALRMSCPYTSQQNGKAEHSLRTINNILRSLLFQASLPPAYWVEALHTATYLVNRLPTKTLAFSTPYSALYSTQPSYDHLKVFGCACYPNISSTAPHKLAPRSSLCVFLGCSSKHKGYRCLELQSNRIIISRHVIFDESFFLFSNMSTTPMAPSALDFLTDDDDHDLTASVPGARFVHAGPSIPSATHTVHGALPPEAAPVPPSLGPWSPGPGAAAPVHPAQAVASSAPSTSSPVPTGAAAPVHPAQAVASSAPSTSSPVPTGAAALVHSAQVTASGTTPTAPPSTTGPAAPDASDRLLLAEPAVQLPLGRLPSLRSPMRTPCAHAAR</sequence>
<evidence type="ECO:0000259" key="3">
    <source>
        <dbReference type="PROSITE" id="PS50994"/>
    </source>
</evidence>
<feature type="compositionally biased region" description="Low complexity" evidence="2">
    <location>
        <begin position="564"/>
        <end position="582"/>
    </location>
</feature>
<feature type="compositionally biased region" description="Low complexity" evidence="2">
    <location>
        <begin position="496"/>
        <end position="552"/>
    </location>
</feature>
<dbReference type="OrthoDB" id="684929at2759"/>
<protein>
    <recommendedName>
        <fullName evidence="3">Integrase catalytic domain-containing protein</fullName>
    </recommendedName>
</protein>
<reference evidence="5" key="1">
    <citation type="journal article" date="2019" name="Nat. Commun.">
        <title>The genome of broomcorn millet.</title>
        <authorList>
            <person name="Zou C."/>
            <person name="Miki D."/>
            <person name="Li D."/>
            <person name="Tang Q."/>
            <person name="Xiao L."/>
            <person name="Rajput S."/>
            <person name="Deng P."/>
            <person name="Jia W."/>
            <person name="Huang R."/>
            <person name="Zhang M."/>
            <person name="Sun Y."/>
            <person name="Hu J."/>
            <person name="Fu X."/>
            <person name="Schnable P.S."/>
            <person name="Li F."/>
            <person name="Zhang H."/>
            <person name="Feng B."/>
            <person name="Zhu X."/>
            <person name="Liu R."/>
            <person name="Schnable J.C."/>
            <person name="Zhu J.-K."/>
            <person name="Zhang H."/>
        </authorList>
    </citation>
    <scope>NUCLEOTIDE SEQUENCE [LARGE SCALE GENOMIC DNA]</scope>
</reference>
<dbReference type="InterPro" id="IPR012337">
    <property type="entry name" value="RNaseH-like_sf"/>
</dbReference>
<evidence type="ECO:0000313" key="5">
    <source>
        <dbReference type="Proteomes" id="UP000275267"/>
    </source>
</evidence>
<feature type="region of interest" description="Disordered" evidence="2">
    <location>
        <begin position="564"/>
        <end position="586"/>
    </location>
</feature>
<dbReference type="Pfam" id="PF13976">
    <property type="entry name" value="gag_pre-integrs"/>
    <property type="match status" value="1"/>
</dbReference>
<feature type="region of interest" description="Disordered" evidence="2">
    <location>
        <begin position="477"/>
        <end position="552"/>
    </location>
</feature>
<evidence type="ECO:0000256" key="1">
    <source>
        <dbReference type="ARBA" id="ARBA00022670"/>
    </source>
</evidence>
<dbReference type="AlphaFoldDB" id="A0A3L6Q9Q2"/>
<dbReference type="Gene3D" id="3.30.420.10">
    <property type="entry name" value="Ribonuclease H-like superfamily/Ribonuclease H"/>
    <property type="match status" value="1"/>
</dbReference>
<keyword evidence="5" id="KW-1185">Reference proteome</keyword>
<dbReference type="PANTHER" id="PTHR42648">
    <property type="entry name" value="TRANSPOSASE, PUTATIVE-RELATED"/>
    <property type="match status" value="1"/>
</dbReference>
<keyword evidence="1" id="KW-0378">Hydrolase</keyword>
<dbReference type="GO" id="GO:0008233">
    <property type="term" value="F:peptidase activity"/>
    <property type="evidence" value="ECO:0007669"/>
    <property type="project" value="UniProtKB-KW"/>
</dbReference>
<dbReference type="Pfam" id="PF22936">
    <property type="entry name" value="Pol_BBD"/>
    <property type="match status" value="1"/>
</dbReference>
<dbReference type="SUPFAM" id="SSF53098">
    <property type="entry name" value="Ribonuclease H-like"/>
    <property type="match status" value="1"/>
</dbReference>
<dbReference type="Pfam" id="PF00665">
    <property type="entry name" value="rve"/>
    <property type="match status" value="1"/>
</dbReference>
<dbReference type="PANTHER" id="PTHR42648:SF26">
    <property type="entry name" value="INTEGRASE CATALYTIC DOMAIN-CONTAINING PROTEIN"/>
    <property type="match status" value="1"/>
</dbReference>
<dbReference type="GO" id="GO:0003676">
    <property type="term" value="F:nucleic acid binding"/>
    <property type="evidence" value="ECO:0007669"/>
    <property type="project" value="InterPro"/>
</dbReference>
<dbReference type="STRING" id="4540.A0A3L6Q9Q2"/>
<feature type="compositionally biased region" description="Low complexity" evidence="2">
    <location>
        <begin position="599"/>
        <end position="608"/>
    </location>
</feature>
<dbReference type="PROSITE" id="PS50994">
    <property type="entry name" value="INTEGRASE"/>
    <property type="match status" value="1"/>
</dbReference>
<dbReference type="Pfam" id="PF25597">
    <property type="entry name" value="SH3_retrovirus"/>
    <property type="match status" value="1"/>
</dbReference>
<dbReference type="Proteomes" id="UP000275267">
    <property type="component" value="Unassembled WGS sequence"/>
</dbReference>
<dbReference type="InterPro" id="IPR001584">
    <property type="entry name" value="Integrase_cat-core"/>
</dbReference>
<evidence type="ECO:0000313" key="4">
    <source>
        <dbReference type="EMBL" id="RLM74346.1"/>
    </source>
</evidence>
<evidence type="ECO:0000256" key="2">
    <source>
        <dbReference type="SAM" id="MobiDB-lite"/>
    </source>
</evidence>
<comment type="caution">
    <text evidence="4">The sequence shown here is derived from an EMBL/GenBank/DDBJ whole genome shotgun (WGS) entry which is preliminary data.</text>
</comment>
<name>A0A3L6Q9Q2_PANMI</name>
<organism evidence="4 5">
    <name type="scientific">Panicum miliaceum</name>
    <name type="common">Proso millet</name>
    <name type="synonym">Broomcorn millet</name>
    <dbReference type="NCBI Taxonomy" id="4540"/>
    <lineage>
        <taxon>Eukaryota</taxon>
        <taxon>Viridiplantae</taxon>
        <taxon>Streptophyta</taxon>
        <taxon>Embryophyta</taxon>
        <taxon>Tracheophyta</taxon>
        <taxon>Spermatophyta</taxon>
        <taxon>Magnoliopsida</taxon>
        <taxon>Liliopsida</taxon>
        <taxon>Poales</taxon>
        <taxon>Poaceae</taxon>
        <taxon>PACMAD clade</taxon>
        <taxon>Panicoideae</taxon>
        <taxon>Panicodae</taxon>
        <taxon>Paniceae</taxon>
        <taxon>Panicinae</taxon>
        <taxon>Panicum</taxon>
        <taxon>Panicum sect. Panicum</taxon>
    </lineage>
</organism>
<feature type="region of interest" description="Disordered" evidence="2">
    <location>
        <begin position="599"/>
        <end position="618"/>
    </location>
</feature>
<accession>A0A3L6Q9Q2</accession>
<dbReference type="InterPro" id="IPR054722">
    <property type="entry name" value="PolX-like_BBD"/>
</dbReference>
<dbReference type="GO" id="GO:0006508">
    <property type="term" value="P:proteolysis"/>
    <property type="evidence" value="ECO:0007669"/>
    <property type="project" value="UniProtKB-KW"/>
</dbReference>
<dbReference type="InterPro" id="IPR025724">
    <property type="entry name" value="GAG-pre-integrase_dom"/>
</dbReference>
<dbReference type="EMBL" id="PQIB02000013">
    <property type="protein sequence ID" value="RLM74346.1"/>
    <property type="molecule type" value="Genomic_DNA"/>
</dbReference>
<feature type="domain" description="Integrase catalytic" evidence="3">
    <location>
        <begin position="188"/>
        <end position="364"/>
    </location>
</feature>
<keyword evidence="1" id="KW-0645">Protease</keyword>
<dbReference type="GO" id="GO:0015074">
    <property type="term" value="P:DNA integration"/>
    <property type="evidence" value="ECO:0007669"/>
    <property type="project" value="InterPro"/>
</dbReference>
<dbReference type="InterPro" id="IPR036397">
    <property type="entry name" value="RNaseH_sf"/>
</dbReference>